<evidence type="ECO:0000256" key="5">
    <source>
        <dbReference type="ARBA" id="ARBA00022679"/>
    </source>
</evidence>
<feature type="transmembrane region" description="Helical" evidence="13">
    <location>
        <begin position="460"/>
        <end position="480"/>
    </location>
</feature>
<dbReference type="GO" id="GO:0061630">
    <property type="term" value="F:ubiquitin protein ligase activity"/>
    <property type="evidence" value="ECO:0007669"/>
    <property type="project" value="UniProtKB-EC"/>
</dbReference>
<dbReference type="EC" id="2.3.2.27" evidence="4"/>
<feature type="transmembrane region" description="Helical" evidence="13">
    <location>
        <begin position="763"/>
        <end position="790"/>
    </location>
</feature>
<proteinExistence type="predicted"/>
<name>A0AA41V546_PAPNU</name>
<feature type="transmembrane region" description="Helical" evidence="13">
    <location>
        <begin position="422"/>
        <end position="440"/>
    </location>
</feature>
<comment type="catalytic activity">
    <reaction evidence="1">
        <text>S-ubiquitinyl-[E2 ubiquitin-conjugating enzyme]-L-cysteine + [acceptor protein]-L-lysine = [E2 ubiquitin-conjugating enzyme]-L-cysteine + N(6)-ubiquitinyl-[acceptor protein]-L-lysine.</text>
        <dbReference type="EC" id="2.3.2.27"/>
    </reaction>
</comment>
<comment type="pathway">
    <text evidence="3">Protein modification; protein ubiquitination.</text>
</comment>
<dbReference type="Pfam" id="PF12906">
    <property type="entry name" value="RINGv"/>
    <property type="match status" value="1"/>
</dbReference>
<evidence type="ECO:0000256" key="12">
    <source>
        <dbReference type="ARBA" id="ARBA00023136"/>
    </source>
</evidence>
<sequence length="961" mass="109744">MRGRLGTREIINKKEIVEEEEEEEKICRICHGPGDSKNPLQYPCACSGSIKFVHPKCLLRWVKQQNTFQCEVCKHKYTVYRGYAKNAPTRLPLREFVGEIAVKAYPGLRLCLRYCVSVFLRLLLLPLLAFWYRRLLSLGGSEVTTELIRNYMFPSTLLMSWLYGMGYVLVSANVMAWRHGVIILREDNEDGAHVAIAPALGNENNNADEIGEHVGEDVGENVGEQQAIVDLRNAWLGLLKAPLRWVRRLMVIFFRIMFVKIDVLLPDGYLELLYCRITYDVLIHLPFPLGRILVHDVSWCFSAALSFFMPFTKSALYMENDSLKSIFDTVSAKIQNDGLLSCAKKVVAKILTVGSIGPGEALSNVDKLLLVYRSASLYNVITLATGYMVIVPLVFVCHGVPIRTVASNIRLYLRSFLTTIRYTFFLIIHLGVLPLVYGWWLDVSTIMMTGKTVSDRVEFFSKFSLLSSAMHWMVGIIYMFQMHISTSLLQRVLHKEVLYFLQDFATPHFIMFRVLTGDVQVQASQFLFSIVVNGSLIVFLVYLPVVLAIRLAPIIFPLHISVTDPFTEIPVAMLLLQICLPYAIELRETLEALLHQWVTAVCYVLGLSGFFCSRPENIGGQENVEVELRQDRLRDGHIAGQDPNTNNSTSQNFDGVENYATDAIANGYAFVLRVVLLVVLAWITLLLFSSSLVIVSLPLGRFLFSYISNLPITHGIKCNDLYAFFIGNFSIWTSFTVARYFIKHFKARKAHLRFRNMCKLFCIIVESCVLLSLWIIVIPVLIGLLFGFSFMVLVQTLVAEVPVLLLCQDWAVGFIFFKLWRTLVLLNHWIDLADEGWRIKLERVRDNDILKLPRHWMLQEILIPIIMNLLMSLCFPYVFARWIVPSLGFSQTVSSTVYWFTWVACVTIIILFPCAKRLLAWITNLHNSIRDDRYFGLWLQNFGEAAPDSSDWSADMILASW</sequence>
<feature type="transmembrane region" description="Helical" evidence="13">
    <location>
        <begin position="896"/>
        <end position="915"/>
    </location>
</feature>
<feature type="transmembrane region" description="Helical" evidence="13">
    <location>
        <begin position="111"/>
        <end position="131"/>
    </location>
</feature>
<dbReference type="PROSITE" id="PS51292">
    <property type="entry name" value="ZF_RING_CH"/>
    <property type="match status" value="1"/>
</dbReference>
<organism evidence="15 16">
    <name type="scientific">Papaver nudicaule</name>
    <name type="common">Iceland poppy</name>
    <dbReference type="NCBI Taxonomy" id="74823"/>
    <lineage>
        <taxon>Eukaryota</taxon>
        <taxon>Viridiplantae</taxon>
        <taxon>Streptophyta</taxon>
        <taxon>Embryophyta</taxon>
        <taxon>Tracheophyta</taxon>
        <taxon>Spermatophyta</taxon>
        <taxon>Magnoliopsida</taxon>
        <taxon>Ranunculales</taxon>
        <taxon>Papaveraceae</taxon>
        <taxon>Papaveroideae</taxon>
        <taxon>Papaver</taxon>
    </lineage>
</organism>
<evidence type="ECO:0000256" key="2">
    <source>
        <dbReference type="ARBA" id="ARBA00004141"/>
    </source>
</evidence>
<reference evidence="15" key="1">
    <citation type="submission" date="2022-03" db="EMBL/GenBank/DDBJ databases">
        <title>A functionally conserved STORR gene fusion in Papaver species that diverged 16.8 million years ago.</title>
        <authorList>
            <person name="Catania T."/>
        </authorList>
    </citation>
    <scope>NUCLEOTIDE SEQUENCE</scope>
    <source>
        <strain evidence="15">S-191538</strain>
    </source>
</reference>
<dbReference type="CDD" id="cd16702">
    <property type="entry name" value="RING_CH-C4HC3_MARCH6"/>
    <property type="match status" value="1"/>
</dbReference>
<dbReference type="InterPro" id="IPR011016">
    <property type="entry name" value="Znf_RING-CH"/>
</dbReference>
<evidence type="ECO:0000259" key="14">
    <source>
        <dbReference type="PROSITE" id="PS51292"/>
    </source>
</evidence>
<evidence type="ECO:0000256" key="13">
    <source>
        <dbReference type="SAM" id="Phobius"/>
    </source>
</evidence>
<dbReference type="Pfam" id="PF23113">
    <property type="entry name" value="MARCHF6_C"/>
    <property type="match status" value="1"/>
</dbReference>
<evidence type="ECO:0000256" key="7">
    <source>
        <dbReference type="ARBA" id="ARBA00022723"/>
    </source>
</evidence>
<keyword evidence="6 13" id="KW-0812">Transmembrane</keyword>
<dbReference type="AlphaFoldDB" id="A0AA41V546"/>
<dbReference type="InterPro" id="IPR056521">
    <property type="entry name" value="MARCHF6-like_C"/>
</dbReference>
<feature type="transmembrane region" description="Helical" evidence="13">
    <location>
        <begin position="377"/>
        <end position="401"/>
    </location>
</feature>
<evidence type="ECO:0000313" key="16">
    <source>
        <dbReference type="Proteomes" id="UP001177140"/>
    </source>
</evidence>
<keyword evidence="9" id="KW-0833">Ubl conjugation pathway</keyword>
<feature type="domain" description="RING-CH-type" evidence="14">
    <location>
        <begin position="19"/>
        <end position="80"/>
    </location>
</feature>
<keyword evidence="5" id="KW-0808">Transferase</keyword>
<evidence type="ECO:0000256" key="1">
    <source>
        <dbReference type="ARBA" id="ARBA00000900"/>
    </source>
</evidence>
<dbReference type="GO" id="GO:0005789">
    <property type="term" value="C:endoplasmic reticulum membrane"/>
    <property type="evidence" value="ECO:0007669"/>
    <property type="project" value="TreeGrafter"/>
</dbReference>
<keyword evidence="16" id="KW-1185">Reference proteome</keyword>
<dbReference type="PANTHER" id="PTHR13145">
    <property type="entry name" value="SSM4 PROTEIN"/>
    <property type="match status" value="1"/>
</dbReference>
<dbReference type="Gene3D" id="3.30.40.10">
    <property type="entry name" value="Zinc/RING finger domain, C3HC4 (zinc finger)"/>
    <property type="match status" value="1"/>
</dbReference>
<evidence type="ECO:0000256" key="11">
    <source>
        <dbReference type="ARBA" id="ARBA00022989"/>
    </source>
</evidence>
<feature type="transmembrane region" description="Helical" evidence="13">
    <location>
        <begin position="151"/>
        <end position="170"/>
    </location>
</feature>
<comment type="caution">
    <text evidence="15">The sequence shown here is derived from an EMBL/GenBank/DDBJ whole genome shotgun (WGS) entry which is preliminary data.</text>
</comment>
<evidence type="ECO:0000256" key="3">
    <source>
        <dbReference type="ARBA" id="ARBA00004906"/>
    </source>
</evidence>
<evidence type="ECO:0000256" key="4">
    <source>
        <dbReference type="ARBA" id="ARBA00012483"/>
    </source>
</evidence>
<keyword evidence="7" id="KW-0479">Metal-binding</keyword>
<dbReference type="InterPro" id="IPR013083">
    <property type="entry name" value="Znf_RING/FYVE/PHD"/>
</dbReference>
<feature type="transmembrane region" description="Helical" evidence="13">
    <location>
        <begin position="526"/>
        <end position="549"/>
    </location>
</feature>
<feature type="transmembrane region" description="Helical" evidence="13">
    <location>
        <begin position="721"/>
        <end position="742"/>
    </location>
</feature>
<comment type="subcellular location">
    <subcellularLocation>
        <location evidence="2">Membrane</location>
        <topology evidence="2">Multi-pass membrane protein</topology>
    </subcellularLocation>
</comment>
<dbReference type="PANTHER" id="PTHR13145:SF0">
    <property type="entry name" value="E3 UBIQUITIN-PROTEIN LIGASE MARCHF6"/>
    <property type="match status" value="1"/>
</dbReference>
<dbReference type="EMBL" id="JAJJMA010109145">
    <property type="protein sequence ID" value="MCL7031146.1"/>
    <property type="molecule type" value="Genomic_DNA"/>
</dbReference>
<keyword evidence="12 13" id="KW-0472">Membrane</keyword>
<accession>A0AA41V546</accession>
<feature type="transmembrane region" description="Helical" evidence="13">
    <location>
        <begin position="674"/>
        <end position="701"/>
    </location>
</feature>
<dbReference type="SUPFAM" id="SSF57850">
    <property type="entry name" value="RING/U-box"/>
    <property type="match status" value="1"/>
</dbReference>
<evidence type="ECO:0000313" key="15">
    <source>
        <dbReference type="EMBL" id="MCL7031146.1"/>
    </source>
</evidence>
<evidence type="ECO:0000256" key="6">
    <source>
        <dbReference type="ARBA" id="ARBA00022692"/>
    </source>
</evidence>
<dbReference type="Proteomes" id="UP001177140">
    <property type="component" value="Unassembled WGS sequence"/>
</dbReference>
<dbReference type="GO" id="GO:0008270">
    <property type="term" value="F:zinc ion binding"/>
    <property type="evidence" value="ECO:0007669"/>
    <property type="project" value="UniProtKB-KW"/>
</dbReference>
<feature type="transmembrane region" description="Helical" evidence="13">
    <location>
        <begin position="861"/>
        <end position="884"/>
    </location>
</feature>
<dbReference type="GO" id="GO:0036503">
    <property type="term" value="P:ERAD pathway"/>
    <property type="evidence" value="ECO:0007669"/>
    <property type="project" value="TreeGrafter"/>
</dbReference>
<keyword evidence="8" id="KW-0863">Zinc-finger</keyword>
<keyword evidence="10" id="KW-0862">Zinc</keyword>
<keyword evidence="11 13" id="KW-1133">Transmembrane helix</keyword>
<protein>
    <recommendedName>
        <fullName evidence="4">RING-type E3 ubiquitin transferase</fullName>
        <ecNumber evidence="4">2.3.2.27</ecNumber>
    </recommendedName>
</protein>
<dbReference type="SMART" id="SM00744">
    <property type="entry name" value="RINGv"/>
    <property type="match status" value="1"/>
</dbReference>
<evidence type="ECO:0000256" key="8">
    <source>
        <dbReference type="ARBA" id="ARBA00022771"/>
    </source>
</evidence>
<evidence type="ECO:0000256" key="9">
    <source>
        <dbReference type="ARBA" id="ARBA00022786"/>
    </source>
</evidence>
<evidence type="ECO:0000256" key="10">
    <source>
        <dbReference type="ARBA" id="ARBA00022833"/>
    </source>
</evidence>
<gene>
    <name evidence="15" type="ORF">MKW94_027456</name>
</gene>